<proteinExistence type="predicted"/>
<name>A0ABW7GDG4_9BURK</name>
<evidence type="ECO:0008006" key="4">
    <source>
        <dbReference type="Google" id="ProtNLM"/>
    </source>
</evidence>
<sequence length="116" mass="12667">MKTWNLRPLTLSAALLATLSLTAPASAQEPTVPAEAARSMLRLAQGEYLLDDGRTLRVHVGARRVGVGLDESPLEAWTAQSNELLVSPDGMRRVRMFRNGDGSVDRVALETDRVVR</sequence>
<keyword evidence="3" id="KW-1185">Reference proteome</keyword>
<protein>
    <recommendedName>
        <fullName evidence="4">Secreted protein</fullName>
    </recommendedName>
</protein>
<keyword evidence="1" id="KW-0732">Signal</keyword>
<evidence type="ECO:0000256" key="1">
    <source>
        <dbReference type="SAM" id="SignalP"/>
    </source>
</evidence>
<feature type="signal peptide" evidence="1">
    <location>
        <begin position="1"/>
        <end position="27"/>
    </location>
</feature>
<evidence type="ECO:0000313" key="2">
    <source>
        <dbReference type="EMBL" id="MFG6459997.1"/>
    </source>
</evidence>
<dbReference type="EMBL" id="JBIGHX010000001">
    <property type="protein sequence ID" value="MFG6459997.1"/>
    <property type="molecule type" value="Genomic_DNA"/>
</dbReference>
<dbReference type="RefSeq" id="WP_394508796.1">
    <property type="nucleotide sequence ID" value="NZ_JBIGHX010000001.1"/>
</dbReference>
<gene>
    <name evidence="2" type="ORF">ACG04Q_00350</name>
</gene>
<feature type="chain" id="PRO_5045498828" description="Secreted protein" evidence="1">
    <location>
        <begin position="28"/>
        <end position="116"/>
    </location>
</feature>
<accession>A0ABW7GDG4</accession>
<comment type="caution">
    <text evidence="2">The sequence shown here is derived from an EMBL/GenBank/DDBJ whole genome shotgun (WGS) entry which is preliminary data.</text>
</comment>
<evidence type="ECO:0000313" key="3">
    <source>
        <dbReference type="Proteomes" id="UP001606302"/>
    </source>
</evidence>
<organism evidence="2 3">
    <name type="scientific">Pelomonas lactea</name>
    <dbReference type="NCBI Taxonomy" id="3299030"/>
    <lineage>
        <taxon>Bacteria</taxon>
        <taxon>Pseudomonadati</taxon>
        <taxon>Pseudomonadota</taxon>
        <taxon>Betaproteobacteria</taxon>
        <taxon>Burkholderiales</taxon>
        <taxon>Sphaerotilaceae</taxon>
        <taxon>Roseateles</taxon>
    </lineage>
</organism>
<dbReference type="Proteomes" id="UP001606302">
    <property type="component" value="Unassembled WGS sequence"/>
</dbReference>
<reference evidence="2 3" key="1">
    <citation type="submission" date="2024-08" db="EMBL/GenBank/DDBJ databases">
        <authorList>
            <person name="Lu H."/>
        </authorList>
    </citation>
    <scope>NUCLEOTIDE SEQUENCE [LARGE SCALE GENOMIC DNA]</scope>
    <source>
        <strain evidence="2 3">DXS20W</strain>
    </source>
</reference>